<dbReference type="Gene3D" id="3.90.1640.30">
    <property type="match status" value="1"/>
</dbReference>
<sequence>MNRANLNTDLKNSAEFLKRAISNEKRIAVISHLDADGITSASIMFNLLKGLGANFQLRLIKQAEKKIIKTISEINADLFIFLDMGSGQKEILSQYIEKDILILDHHHPEGNATGKTIEINIDNYGFNGSTESSASTLCYLFSKFAGSDFGEIQALVGALGDQQEMVGLNKEVLDIAIKKNIITIHKDLNLFGRQTKPVFQALCYSDLDLPKTTWEVQQIFQDIIDIDKVKDKTYAELPIEIHKKMISKIIEYKLSCGKNNFDNFLTDFYFFNEAIDGSEMKSLREFAVVLNSCGRQKETAIGILFAENPKKYYNQVSTIYKIYKQNLAKLINWFDSKESNAFIENKGVLTIIKPNNVLKPDVVGVVSSIYFKLKNSEIIIGAAYDEELELLKISCRSKKQKINNTLKTAAKFVGGSGGGHDLAGGAYIAQDKFEDFCKVFEEEIKKEAKP</sequence>
<evidence type="ECO:0000313" key="9">
    <source>
        <dbReference type="Proteomes" id="UP000228874"/>
    </source>
</evidence>
<organism evidence="3 11">
    <name type="scientific">Huberarchaeum crystalense</name>
    <dbReference type="NCBI Taxonomy" id="2014257"/>
    <lineage>
        <taxon>Archaea</taxon>
        <taxon>Candidatus Huberarchaeota</taxon>
        <taxon>Candidatus Huberarchaeia</taxon>
        <taxon>Candidatus Huberarchaeales</taxon>
        <taxon>Candidatus Huberarchaeaceae</taxon>
        <taxon>Candidatus Huberarchaeum</taxon>
    </lineage>
</organism>
<accession>A0A2H9P8H6</accession>
<dbReference type="Pfam" id="PF01368">
    <property type="entry name" value="DHH"/>
    <property type="match status" value="1"/>
</dbReference>
<accession>A0A2H9QSX0</accession>
<dbReference type="InterPro" id="IPR051673">
    <property type="entry name" value="SSDNA_exonuclease_RecJ"/>
</dbReference>
<dbReference type="AlphaFoldDB" id="A0A2H9M3E0"/>
<dbReference type="GO" id="GO:0003676">
    <property type="term" value="F:nucleic acid binding"/>
    <property type="evidence" value="ECO:0007669"/>
    <property type="project" value="InterPro"/>
</dbReference>
<accession>A0A2H9N2P1</accession>
<dbReference type="Gene3D" id="3.10.310.30">
    <property type="match status" value="1"/>
</dbReference>
<feature type="domain" description="DHHA1" evidence="2">
    <location>
        <begin position="359"/>
        <end position="446"/>
    </location>
</feature>
<evidence type="ECO:0000313" key="5">
    <source>
        <dbReference type="EMBL" id="PIV89562.1"/>
    </source>
</evidence>
<evidence type="ECO:0000259" key="2">
    <source>
        <dbReference type="Pfam" id="PF02272"/>
    </source>
</evidence>
<dbReference type="Pfam" id="PF02272">
    <property type="entry name" value="DHHA1"/>
    <property type="match status" value="1"/>
</dbReference>
<accession>A0A2H9M3E0</accession>
<dbReference type="EMBL" id="PEUT01000023">
    <property type="protein sequence ID" value="PIV13820.1"/>
    <property type="molecule type" value="Genomic_DNA"/>
</dbReference>
<proteinExistence type="predicted"/>
<evidence type="ECO:0000313" key="6">
    <source>
        <dbReference type="EMBL" id="PIX28168.1"/>
    </source>
</evidence>
<dbReference type="SUPFAM" id="SSF64182">
    <property type="entry name" value="DHH phosphoesterases"/>
    <property type="match status" value="1"/>
</dbReference>
<dbReference type="Proteomes" id="UP000228874">
    <property type="component" value="Unassembled WGS sequence"/>
</dbReference>
<dbReference type="EMBL" id="PFIH01000022">
    <property type="protein sequence ID" value="PIX28168.1"/>
    <property type="molecule type" value="Genomic_DNA"/>
</dbReference>
<evidence type="ECO:0000313" key="3">
    <source>
        <dbReference type="EMBL" id="PIV13820.1"/>
    </source>
</evidence>
<dbReference type="Proteomes" id="UP000231449">
    <property type="component" value="Unassembled WGS sequence"/>
</dbReference>
<accession>A0A2H9M860</accession>
<evidence type="ECO:0000313" key="7">
    <source>
        <dbReference type="EMBL" id="PIY99812.1"/>
    </source>
</evidence>
<accession>A0A2H9MME7</accession>
<dbReference type="EMBL" id="PFMG01000035">
    <property type="protein sequence ID" value="PIY99812.1"/>
    <property type="molecule type" value="Genomic_DNA"/>
</dbReference>
<dbReference type="InterPro" id="IPR003156">
    <property type="entry name" value="DHHA1_dom"/>
</dbReference>
<feature type="domain" description="DDH" evidence="1">
    <location>
        <begin position="26"/>
        <end position="143"/>
    </location>
</feature>
<evidence type="ECO:0000313" key="4">
    <source>
        <dbReference type="EMBL" id="PIV46469.1"/>
    </source>
</evidence>
<dbReference type="InterPro" id="IPR001667">
    <property type="entry name" value="DDH_dom"/>
</dbReference>
<evidence type="ECO:0000313" key="8">
    <source>
        <dbReference type="EMBL" id="PJB03747.1"/>
    </source>
</evidence>
<evidence type="ECO:0000313" key="11">
    <source>
        <dbReference type="Proteomes" id="UP000230713"/>
    </source>
</evidence>
<evidence type="ECO:0000313" key="10">
    <source>
        <dbReference type="Proteomes" id="UP000228888"/>
    </source>
</evidence>
<protein>
    <submittedName>
        <fullName evidence="3">Uncharacterized protein</fullName>
    </submittedName>
</protein>
<dbReference type="Proteomes" id="UP000228989">
    <property type="component" value="Unassembled WGS sequence"/>
</dbReference>
<dbReference type="GO" id="GO:0004527">
    <property type="term" value="F:exonuclease activity"/>
    <property type="evidence" value="ECO:0007669"/>
    <property type="project" value="UniProtKB-KW"/>
</dbReference>
<dbReference type="EMBL" id="PETW01000023">
    <property type="protein sequence ID" value="PIV46469.1"/>
    <property type="molecule type" value="Genomic_DNA"/>
</dbReference>
<reference evidence="9 10" key="2">
    <citation type="submission" date="2017-09" db="EMBL/GenBank/DDBJ databases">
        <title>Depth-based differentiation of microbial function through sediment-hosted aquifers and enrichment of novel symbionts in the deep terrestrial subsurface.</title>
        <authorList>
            <person name="Probst A.J."/>
            <person name="Ladd B."/>
            <person name="Jarett J.K."/>
            <person name="Geller-Mcgrath D.E."/>
            <person name="Sieber C.M.K."/>
            <person name="Emerson J.B."/>
            <person name="Anantharaman K."/>
            <person name="Thomas B.C."/>
            <person name="Malmstrom R."/>
            <person name="Stieglmeier M."/>
            <person name="Klingl A."/>
            <person name="Woyke T."/>
            <person name="Ryan C.M."/>
            <person name="Banfield J.F."/>
        </authorList>
    </citation>
    <scope>NUCLEOTIDE SEQUENCE [LARGE SCALE GENOMIC DNA]</scope>
</reference>
<gene>
    <name evidence="8" type="ORF">CO124_01895</name>
    <name evidence="4" type="ORF">COS22_01165</name>
    <name evidence="3" type="ORF">COS45_00845</name>
    <name evidence="5" type="ORF">COW47_02215</name>
    <name evidence="7" type="ORF">COY63_01515</name>
    <name evidence="6" type="ORF">COZ66_00935</name>
</gene>
<dbReference type="PANTHER" id="PTHR30255">
    <property type="entry name" value="SINGLE-STRANDED-DNA-SPECIFIC EXONUCLEASE RECJ"/>
    <property type="match status" value="1"/>
</dbReference>
<dbReference type="Proteomes" id="UP000230477">
    <property type="component" value="Unassembled WGS sequence"/>
</dbReference>
<name>A0A2H9M3E0_HUBC1</name>
<dbReference type="EMBL" id="PFUW01000033">
    <property type="protein sequence ID" value="PJB03747.1"/>
    <property type="molecule type" value="Genomic_DNA"/>
</dbReference>
<evidence type="ECO:0000259" key="1">
    <source>
        <dbReference type="Pfam" id="PF01368"/>
    </source>
</evidence>
<dbReference type="Proteomes" id="UP000230713">
    <property type="component" value="Unassembled WGS sequence"/>
</dbReference>
<dbReference type="Proteomes" id="UP000228888">
    <property type="component" value="Unassembled WGS sequence"/>
</dbReference>
<dbReference type="EMBL" id="PFFF01000045">
    <property type="protein sequence ID" value="PIV89562.1"/>
    <property type="molecule type" value="Genomic_DNA"/>
</dbReference>
<dbReference type="PANTHER" id="PTHR30255:SF2">
    <property type="entry name" value="SINGLE-STRANDED-DNA-SPECIFIC EXONUCLEASE RECJ"/>
    <property type="match status" value="1"/>
</dbReference>
<dbReference type="InterPro" id="IPR038763">
    <property type="entry name" value="DHH_sf"/>
</dbReference>
<comment type="caution">
    <text evidence="3">The sequence shown here is derived from an EMBL/GenBank/DDBJ whole genome shotgun (WGS) entry which is preliminary data.</text>
</comment>
<reference evidence="3" key="1">
    <citation type="submission" date="2017-09" db="EMBL/GenBank/DDBJ databases">
        <title>Depth-based differentiation of microbial function through sediment-hosted aquifers and enrichment of novel symbionts in the deep terrestrial subsurface.</title>
        <authorList>
            <person name="Probst A.J."/>
            <person name="Ladd B."/>
            <person name="Jarett J.K."/>
            <person name="Geller-Mcgrath D.E."/>
            <person name="Sieber C.M."/>
            <person name="Emerson J.B."/>
            <person name="Anantharaman K."/>
            <person name="Thomas B.C."/>
            <person name="Malmstrom R."/>
            <person name="Stieglmeier M."/>
            <person name="Klingl A."/>
            <person name="Woyke T."/>
            <person name="Ryan C.M."/>
            <person name="Banfield J.F."/>
        </authorList>
    </citation>
    <scope>NUCLEOTIDE SEQUENCE [LARGE SCALE GENOMIC DNA]</scope>
    <source>
        <strain evidence="4">CG02_land_8_20_14_3_00_31_209</strain>
        <strain evidence="3">CG03_land_8_20_14_0_80_31_114</strain>
        <strain evidence="5">CG17_big_fil_post_rev_8_21_14_2_50_31_73</strain>
        <strain evidence="7">CG_4_10_14_0_8_um_filter_31_133</strain>
        <strain evidence="6">CG_4_8_14_3_um_filter</strain>
        <strain evidence="8">CG_4_9_14_3_um_filter_31_125</strain>
    </source>
</reference>